<evidence type="ECO:0000313" key="1">
    <source>
        <dbReference type="EMBL" id="OGY11106.1"/>
    </source>
</evidence>
<dbReference type="Proteomes" id="UP000178272">
    <property type="component" value="Unassembled WGS sequence"/>
</dbReference>
<gene>
    <name evidence="1" type="ORF">A3F61_04480</name>
</gene>
<evidence type="ECO:0000313" key="2">
    <source>
        <dbReference type="Proteomes" id="UP000178272"/>
    </source>
</evidence>
<comment type="caution">
    <text evidence="1">The sequence shown here is derived from an EMBL/GenBank/DDBJ whole genome shotgun (WGS) entry which is preliminary data.</text>
</comment>
<name>A0A1G1V6T2_9BACT</name>
<proteinExistence type="predicted"/>
<dbReference type="AlphaFoldDB" id="A0A1G1V6T2"/>
<accession>A0A1G1V6T2</accession>
<sequence length="151" mass="17573">MLNTKEREGEAVAYSGSDYSFILDPELRRVMESVENRVISKMRDGLMRASQLPGNQAFLKTLHTNSRETRGVLKEAIDWGIVVPLVETVRGRDGVVVRKYLNAEKLRTFALYFEIRNRCVQHNPDRVWPWLVLQEVRRKIGTNSPLEELRF</sequence>
<dbReference type="EMBL" id="MHCA01000044">
    <property type="protein sequence ID" value="OGY11106.1"/>
    <property type="molecule type" value="Genomic_DNA"/>
</dbReference>
<protein>
    <submittedName>
        <fullName evidence="1">Uncharacterized protein</fullName>
    </submittedName>
</protein>
<dbReference type="STRING" id="1797517.A3F61_04480"/>
<reference evidence="1 2" key="1">
    <citation type="journal article" date="2016" name="Nat. Commun.">
        <title>Thousands of microbial genomes shed light on interconnected biogeochemical processes in an aquifer system.</title>
        <authorList>
            <person name="Anantharaman K."/>
            <person name="Brown C.T."/>
            <person name="Hug L.A."/>
            <person name="Sharon I."/>
            <person name="Castelle C.J."/>
            <person name="Probst A.J."/>
            <person name="Thomas B.C."/>
            <person name="Singh A."/>
            <person name="Wilkins M.J."/>
            <person name="Karaoz U."/>
            <person name="Brodie E.L."/>
            <person name="Williams K.H."/>
            <person name="Hubbard S.S."/>
            <person name="Banfield J.F."/>
        </authorList>
    </citation>
    <scope>NUCLEOTIDE SEQUENCE [LARGE SCALE GENOMIC DNA]</scope>
</reference>
<organism evidence="1 2">
    <name type="scientific">Candidatus Blackburnbacteria bacterium RIFCSPHIGHO2_12_FULL_41_13b</name>
    <dbReference type="NCBI Taxonomy" id="1797517"/>
    <lineage>
        <taxon>Bacteria</taxon>
        <taxon>Candidatus Blackburniibacteriota</taxon>
    </lineage>
</organism>